<dbReference type="RefSeq" id="WP_226593210.1">
    <property type="nucleotide sequence ID" value="NZ_BLAY01000269.1"/>
</dbReference>
<sequence length="72" mass="8030">MFNQWARDYVSLEQSEWLAIDGKSIKCTVSNYDNAAQNFVSVVSVFSTAPGLTISLSQFKHKDNSEITVLQA</sequence>
<proteinExistence type="predicted"/>
<keyword evidence="2" id="KW-1185">Reference proteome</keyword>
<dbReference type="AlphaFoldDB" id="A0AAV3XU86"/>
<dbReference type="EMBL" id="BLAY01000269">
    <property type="protein sequence ID" value="GET43917.1"/>
    <property type="molecule type" value="Genomic_DNA"/>
</dbReference>
<evidence type="ECO:0000313" key="2">
    <source>
        <dbReference type="Proteomes" id="UP001050975"/>
    </source>
</evidence>
<evidence type="ECO:0000313" key="1">
    <source>
        <dbReference type="EMBL" id="GET43917.1"/>
    </source>
</evidence>
<organism evidence="1 2">
    <name type="scientific">Microseira wollei NIES-4236</name>
    <dbReference type="NCBI Taxonomy" id="2530354"/>
    <lineage>
        <taxon>Bacteria</taxon>
        <taxon>Bacillati</taxon>
        <taxon>Cyanobacteriota</taxon>
        <taxon>Cyanophyceae</taxon>
        <taxon>Oscillatoriophycideae</taxon>
        <taxon>Aerosakkonematales</taxon>
        <taxon>Aerosakkonemataceae</taxon>
        <taxon>Microseira</taxon>
    </lineage>
</organism>
<accession>A0AAV3XU86</accession>
<dbReference type="Proteomes" id="UP001050975">
    <property type="component" value="Unassembled WGS sequence"/>
</dbReference>
<reference evidence="1" key="1">
    <citation type="submission" date="2019-10" db="EMBL/GenBank/DDBJ databases">
        <title>Draft genome sequece of Microseira wollei NIES-4236.</title>
        <authorList>
            <person name="Yamaguchi H."/>
            <person name="Suzuki S."/>
            <person name="Kawachi M."/>
        </authorList>
    </citation>
    <scope>NUCLEOTIDE SEQUENCE</scope>
    <source>
        <strain evidence="1">NIES-4236</strain>
    </source>
</reference>
<name>A0AAV3XU86_9CYAN</name>
<protein>
    <submittedName>
        <fullName evidence="1">Transposase</fullName>
    </submittedName>
</protein>
<comment type="caution">
    <text evidence="1">The sequence shown here is derived from an EMBL/GenBank/DDBJ whole genome shotgun (WGS) entry which is preliminary data.</text>
</comment>
<gene>
    <name evidence="1" type="ORF">MiSe_87430</name>
</gene>